<evidence type="ECO:0000313" key="3">
    <source>
        <dbReference type="Proteomes" id="UP000640489"/>
    </source>
</evidence>
<feature type="domain" description="CHAT" evidence="1">
    <location>
        <begin position="583"/>
        <end position="806"/>
    </location>
</feature>
<accession>A0A930YKU4</accession>
<comment type="caution">
    <text evidence="2">The sequence shown here is derived from an EMBL/GenBank/DDBJ whole genome shotgun (WGS) entry which is preliminary data.</text>
</comment>
<dbReference type="Proteomes" id="UP000640489">
    <property type="component" value="Unassembled WGS sequence"/>
</dbReference>
<reference evidence="2" key="1">
    <citation type="submission" date="2020-11" db="EMBL/GenBank/DDBJ databases">
        <title>Nocardioides sp. nov., isolated from Soil of Cynanchum wilfordii Hemsley rhizosphere.</title>
        <authorList>
            <person name="Lee J.-S."/>
            <person name="Suh M.K."/>
            <person name="Kim J.-S."/>
        </authorList>
    </citation>
    <scope>NUCLEOTIDE SEQUENCE</scope>
    <source>
        <strain evidence="2">KCTC 19275</strain>
    </source>
</reference>
<dbReference type="AlphaFoldDB" id="A0A930YKU4"/>
<protein>
    <submittedName>
        <fullName evidence="2">CHAT domain-containing protein</fullName>
    </submittedName>
</protein>
<organism evidence="2 3">
    <name type="scientific">Nocardioides islandensis</name>
    <dbReference type="NCBI Taxonomy" id="433663"/>
    <lineage>
        <taxon>Bacteria</taxon>
        <taxon>Bacillati</taxon>
        <taxon>Actinomycetota</taxon>
        <taxon>Actinomycetes</taxon>
        <taxon>Propionibacteriales</taxon>
        <taxon>Nocardioidaceae</taxon>
        <taxon>Nocardioides</taxon>
    </lineage>
</organism>
<dbReference type="Gene3D" id="1.25.40.10">
    <property type="entry name" value="Tetratricopeptide repeat domain"/>
    <property type="match status" value="1"/>
</dbReference>
<evidence type="ECO:0000313" key="2">
    <source>
        <dbReference type="EMBL" id="MBF4763965.1"/>
    </source>
</evidence>
<dbReference type="InterPro" id="IPR011990">
    <property type="entry name" value="TPR-like_helical_dom_sf"/>
</dbReference>
<sequence>MPDAPQLHQRAVTLINDGDFEGSAALLAEARGLTEDPDLLARIDLTAAYIASQQGAMRAGIERCHALLDRRGLSAETRGLIWSQLGLMHKHVGDTGTALADYTTAIGLLQDSPELSRSLLNRASLHLQRADAASAVSDLTLAVDLLSDEDAPERRARAEHNLGYARLLTGDLVGALQAMDTARSVLAPLSAVSRAVGEQDRAEVLTAAGRASEAVIALERAAAAYGDHGLRVYQAECELTLSRTLLRDDTAEARKVAQRAARRFRAAGSEGQALRSDAVVTLAEIAEGRSSIAVLRRADELAVLLKHHGHRRDAAILQLQAARVAIRRGELAGARERINRVHVTEDSPVATRLLWREVRSDLARARGDRRHARDHVRAGLADLHAWQSSFGSLDLQSTLVGHGRALALQGLRLALEEGSPELAYEWSERARALVSRVTPVRPPADERLAAELTELRVLHAADPSPHSLDGRRLDDLRDRIREKSWYGDGSGEVGEPAAIAEVQAELTATDACLLAHIVVDDWVTAVVVTGRGAHTVRLCEVGPVSGDLDRISADLDMAASQLAGPFAAAIRASLDERLMVVSELLVTPLLSLVGDRRVVLTPSAQLAGTPWTLLPGLAGRPVTVPPSATRWLELRRTSRAERPRVGLVAGPNVARAEEEVSRAAAAWRGATVLTGAGAAADRVTSLATRVDVLHLAGHGRHPGDNPLFSAIDLADGPWFGYDIDQLPHTPHTVVLSSCELGRASVRSGDEVVGMTAAWLHAGAACVTSSPTLVADDVACEVLAGWHRRVAGGAEPADALADAAAALPADAAPSPFLSFGAGW</sequence>
<dbReference type="EMBL" id="JADKPN010000007">
    <property type="protein sequence ID" value="MBF4763965.1"/>
    <property type="molecule type" value="Genomic_DNA"/>
</dbReference>
<proteinExistence type="predicted"/>
<dbReference type="RefSeq" id="WP_194707160.1">
    <property type="nucleotide sequence ID" value="NZ_JADKPN010000007.1"/>
</dbReference>
<gene>
    <name evidence="2" type="ORF">ISU07_12585</name>
</gene>
<dbReference type="Pfam" id="PF12770">
    <property type="entry name" value="CHAT"/>
    <property type="match status" value="1"/>
</dbReference>
<keyword evidence="3" id="KW-1185">Reference proteome</keyword>
<evidence type="ECO:0000259" key="1">
    <source>
        <dbReference type="Pfam" id="PF12770"/>
    </source>
</evidence>
<name>A0A930YKU4_9ACTN</name>
<dbReference type="SUPFAM" id="SSF48452">
    <property type="entry name" value="TPR-like"/>
    <property type="match status" value="1"/>
</dbReference>
<dbReference type="InterPro" id="IPR024983">
    <property type="entry name" value="CHAT_dom"/>
</dbReference>